<dbReference type="GO" id="GO:0019843">
    <property type="term" value="F:rRNA binding"/>
    <property type="evidence" value="ECO:0007669"/>
    <property type="project" value="UniProtKB-UniRule"/>
</dbReference>
<dbReference type="FunFam" id="3.30.1490.10:FF:000001">
    <property type="entry name" value="30S ribosomal protein S8"/>
    <property type="match status" value="1"/>
</dbReference>
<evidence type="ECO:0000256" key="4">
    <source>
        <dbReference type="ARBA" id="ARBA00035258"/>
    </source>
</evidence>
<dbReference type="PANTHER" id="PTHR11758">
    <property type="entry name" value="40S RIBOSOMAL PROTEIN S15A"/>
    <property type="match status" value="1"/>
</dbReference>
<sequence>MNDPVIDLIIRIKNASMVRNETVEIDHSSYKEEVLKKLKSMKYIDGYEVVGDVKKTILITLRYKDGVPALTDLKIHSKPGERVYTSYTKIKSVLGGMGSLVVSTPKGILTGKEAKNAKVGGELLFEIW</sequence>
<evidence type="ECO:0000256" key="5">
    <source>
        <dbReference type="HAMAP-Rule" id="MF_01302"/>
    </source>
</evidence>
<dbReference type="GO" id="GO:1990904">
    <property type="term" value="C:ribonucleoprotein complex"/>
    <property type="evidence" value="ECO:0007669"/>
    <property type="project" value="UniProtKB-KW"/>
</dbReference>
<dbReference type="NCBIfam" id="NF001109">
    <property type="entry name" value="PRK00136.1"/>
    <property type="match status" value="1"/>
</dbReference>
<comment type="similarity">
    <text evidence="1 5 6">Belongs to the universal ribosomal protein uS8 family.</text>
</comment>
<evidence type="ECO:0000256" key="1">
    <source>
        <dbReference type="ARBA" id="ARBA00006471"/>
    </source>
</evidence>
<evidence type="ECO:0000313" key="8">
    <source>
        <dbReference type="Proteomes" id="UP000230108"/>
    </source>
</evidence>
<comment type="subunit">
    <text evidence="5">Part of the 30S ribosomal subunit. Contacts proteins S5 and S12.</text>
</comment>
<proteinExistence type="inferred from homology"/>
<dbReference type="Pfam" id="PF00410">
    <property type="entry name" value="Ribosomal_S8"/>
    <property type="match status" value="1"/>
</dbReference>
<evidence type="ECO:0000256" key="6">
    <source>
        <dbReference type="RuleBase" id="RU003660"/>
    </source>
</evidence>
<dbReference type="EMBL" id="PFLF01000092">
    <property type="protein sequence ID" value="PIY68748.1"/>
    <property type="molecule type" value="Genomic_DNA"/>
</dbReference>
<keyword evidence="5" id="KW-0699">rRNA-binding</keyword>
<dbReference type="InterPro" id="IPR035987">
    <property type="entry name" value="Ribosomal_uS8_sf"/>
</dbReference>
<reference evidence="8" key="1">
    <citation type="submission" date="2017-09" db="EMBL/GenBank/DDBJ databases">
        <title>Depth-based differentiation of microbial function through sediment-hosted aquifers and enrichment of novel symbionts in the deep terrestrial subsurface.</title>
        <authorList>
            <person name="Probst A.J."/>
            <person name="Ladd B."/>
            <person name="Jarett J.K."/>
            <person name="Geller-Mcgrath D.E."/>
            <person name="Sieber C.M.K."/>
            <person name="Emerson J.B."/>
            <person name="Anantharaman K."/>
            <person name="Thomas B.C."/>
            <person name="Malmstrom R."/>
            <person name="Stieglmeier M."/>
            <person name="Klingl A."/>
            <person name="Woyke T."/>
            <person name="Ryan C.M."/>
            <person name="Banfield J.F."/>
        </authorList>
    </citation>
    <scope>NUCLEOTIDE SEQUENCE [LARGE SCALE GENOMIC DNA]</scope>
</reference>
<dbReference type="GO" id="GO:0006412">
    <property type="term" value="P:translation"/>
    <property type="evidence" value="ECO:0007669"/>
    <property type="project" value="UniProtKB-UniRule"/>
</dbReference>
<name>A0A2M7QCZ5_9BACT</name>
<dbReference type="InterPro" id="IPR047863">
    <property type="entry name" value="Ribosomal_uS8_CS"/>
</dbReference>
<protein>
    <recommendedName>
        <fullName evidence="4 5">Small ribosomal subunit protein uS8</fullName>
    </recommendedName>
</protein>
<dbReference type="GO" id="GO:0003735">
    <property type="term" value="F:structural constituent of ribosome"/>
    <property type="evidence" value="ECO:0007669"/>
    <property type="project" value="InterPro"/>
</dbReference>
<dbReference type="GO" id="GO:0005840">
    <property type="term" value="C:ribosome"/>
    <property type="evidence" value="ECO:0007669"/>
    <property type="project" value="UniProtKB-KW"/>
</dbReference>
<comment type="function">
    <text evidence="5">One of the primary rRNA binding proteins, it binds directly to 16S rRNA central domain where it helps coordinate assembly of the platform of the 30S subunit.</text>
</comment>
<dbReference type="SUPFAM" id="SSF56047">
    <property type="entry name" value="Ribosomal protein S8"/>
    <property type="match status" value="1"/>
</dbReference>
<keyword evidence="3 5" id="KW-0687">Ribonucleoprotein</keyword>
<dbReference type="PROSITE" id="PS00053">
    <property type="entry name" value="RIBOSOMAL_S8"/>
    <property type="match status" value="1"/>
</dbReference>
<gene>
    <name evidence="5" type="primary">rpsH</name>
    <name evidence="7" type="ORF">COY90_04335</name>
</gene>
<keyword evidence="5" id="KW-0694">RNA-binding</keyword>
<dbReference type="Gene3D" id="3.30.1490.10">
    <property type="match status" value="1"/>
</dbReference>
<organism evidence="7 8">
    <name type="scientific">Candidatus Roizmanbacteria bacterium CG_4_10_14_0_8_um_filter_39_9</name>
    <dbReference type="NCBI Taxonomy" id="1974829"/>
    <lineage>
        <taxon>Bacteria</taxon>
        <taxon>Candidatus Roizmaniibacteriota</taxon>
    </lineage>
</organism>
<dbReference type="GO" id="GO:0005737">
    <property type="term" value="C:cytoplasm"/>
    <property type="evidence" value="ECO:0007669"/>
    <property type="project" value="UniProtKB-ARBA"/>
</dbReference>
<evidence type="ECO:0000313" key="7">
    <source>
        <dbReference type="EMBL" id="PIY68748.1"/>
    </source>
</evidence>
<comment type="caution">
    <text evidence="7">The sequence shown here is derived from an EMBL/GenBank/DDBJ whole genome shotgun (WGS) entry which is preliminary data.</text>
</comment>
<dbReference type="Proteomes" id="UP000230108">
    <property type="component" value="Unassembled WGS sequence"/>
</dbReference>
<dbReference type="AlphaFoldDB" id="A0A2M7QCZ5"/>
<accession>A0A2M7QCZ5</accession>
<dbReference type="HAMAP" id="MF_01302_B">
    <property type="entry name" value="Ribosomal_uS8_B"/>
    <property type="match status" value="1"/>
</dbReference>
<evidence type="ECO:0000256" key="2">
    <source>
        <dbReference type="ARBA" id="ARBA00022980"/>
    </source>
</evidence>
<keyword evidence="2 5" id="KW-0689">Ribosomal protein</keyword>
<dbReference type="Gene3D" id="3.30.1370.30">
    <property type="match status" value="1"/>
</dbReference>
<dbReference type="InterPro" id="IPR000630">
    <property type="entry name" value="Ribosomal_uS8"/>
</dbReference>
<evidence type="ECO:0000256" key="3">
    <source>
        <dbReference type="ARBA" id="ARBA00023274"/>
    </source>
</evidence>